<dbReference type="GO" id="GO:0000272">
    <property type="term" value="P:polysaccharide catabolic process"/>
    <property type="evidence" value="ECO:0007669"/>
    <property type="project" value="InterPro"/>
</dbReference>
<dbReference type="SUPFAM" id="SSF49384">
    <property type="entry name" value="Carbohydrate-binding domain"/>
    <property type="match status" value="1"/>
</dbReference>
<proteinExistence type="predicted"/>
<sequence>MRSLSRKITATIGAAMLMSGAVSSYGVQSVYAAAANQDAQVKIGVSGTSYNVKQNIALPIQALNTSELMGVEFSIKYDPQVLDFIKEDTSDFYPPDKASNIVIDEQNGVLKYALIKREIPSDQTIPQAGLVTLHFAALQPAEATSVKVGDIIATTGYQTIQMNSADEVQLKIAEAGEAPTPGEPEPTPGPTPTPGEPDPGPGDTDNPDNPGDPGTGDPGTTDPGQGNPVDPGSDPTNPGDPTNPDKPRKSRGGGRVVIPVTPGTPVAEESQPDEISKQIEAAVGATIELGSQAKVIIPANALKANATVTIHRLVDASRISGLLPQGMAVKIGGDIYEITTSGENKFNKPVSIILSFDDEKLIGGKEPAIYYYHEGRKQWIFMGGQVDAASGRVSVQVNQLSTFAVFTDPTAVHLIDIDTHWAAEYITRLVGMKVITGYEDMTFKPEENVTRAEFTAMMVAALGLPADKSGKLSFADAEQIPDWAAGYAVAAVDAGIIEGRPGANGSVYFDAGALITRAEMAVMVTRTLTATASGSTAAFADAAAIPDWAKQSIETAVEKEIINGFEDNTFRPEAKATRAQAATMIFKLLHENGI</sequence>
<feature type="chain" id="PRO_5038707095" description="SLH domain-containing protein" evidence="2">
    <location>
        <begin position="25"/>
        <end position="594"/>
    </location>
</feature>
<dbReference type="Proteomes" id="UP000214746">
    <property type="component" value="Unassembled WGS sequence"/>
</dbReference>
<name>A0A2W1NM45_PAEXE</name>
<organism evidence="4 5">
    <name type="scientific">Paenibacillus xerothermodurans</name>
    <dbReference type="NCBI Taxonomy" id="1977292"/>
    <lineage>
        <taxon>Bacteria</taxon>
        <taxon>Bacillati</taxon>
        <taxon>Bacillota</taxon>
        <taxon>Bacilli</taxon>
        <taxon>Bacillales</taxon>
        <taxon>Paenibacillaceae</taxon>
        <taxon>Paenibacillus</taxon>
    </lineage>
</organism>
<dbReference type="InterPro" id="IPR001119">
    <property type="entry name" value="SLH_dom"/>
</dbReference>
<evidence type="ECO:0000313" key="4">
    <source>
        <dbReference type="EMBL" id="PZE20023.1"/>
    </source>
</evidence>
<evidence type="ECO:0000259" key="3">
    <source>
        <dbReference type="PROSITE" id="PS51272"/>
    </source>
</evidence>
<feature type="domain" description="SLH" evidence="3">
    <location>
        <begin position="409"/>
        <end position="472"/>
    </location>
</feature>
<dbReference type="Pfam" id="PF00395">
    <property type="entry name" value="SLH"/>
    <property type="match status" value="3"/>
</dbReference>
<evidence type="ECO:0000313" key="5">
    <source>
        <dbReference type="Proteomes" id="UP000214746"/>
    </source>
</evidence>
<dbReference type="OrthoDB" id="504962at2"/>
<feature type="compositionally biased region" description="Low complexity" evidence="1">
    <location>
        <begin position="201"/>
        <end position="212"/>
    </location>
</feature>
<feature type="compositionally biased region" description="Low complexity" evidence="1">
    <location>
        <begin position="218"/>
        <end position="242"/>
    </location>
</feature>
<comment type="caution">
    <text evidence="4">The sequence shown here is derived from an EMBL/GenBank/DDBJ whole genome shotgun (WGS) entry which is preliminary data.</text>
</comment>
<dbReference type="InterPro" id="IPR002102">
    <property type="entry name" value="Cohesin_dom"/>
</dbReference>
<feature type="region of interest" description="Disordered" evidence="1">
    <location>
        <begin position="177"/>
        <end position="273"/>
    </location>
</feature>
<keyword evidence="5" id="KW-1185">Reference proteome</keyword>
<dbReference type="InterPro" id="IPR008965">
    <property type="entry name" value="CBM2/CBM3_carb-bd_dom_sf"/>
</dbReference>
<dbReference type="GO" id="GO:0030246">
    <property type="term" value="F:carbohydrate binding"/>
    <property type="evidence" value="ECO:0007669"/>
    <property type="project" value="InterPro"/>
</dbReference>
<dbReference type="InterPro" id="IPR051465">
    <property type="entry name" value="Cell_Envelope_Struct_Comp"/>
</dbReference>
<protein>
    <recommendedName>
        <fullName evidence="3">SLH domain-containing protein</fullName>
    </recommendedName>
</protein>
<dbReference type="PANTHER" id="PTHR43308:SF5">
    <property type="entry name" value="S-LAYER PROTEIN _ PEPTIDOGLYCAN ENDO-BETA-N-ACETYLGLUCOSAMINIDASE"/>
    <property type="match status" value="1"/>
</dbReference>
<feature type="compositionally biased region" description="Pro residues" evidence="1">
    <location>
        <begin position="181"/>
        <end position="200"/>
    </location>
</feature>
<evidence type="ECO:0000256" key="2">
    <source>
        <dbReference type="SAM" id="SignalP"/>
    </source>
</evidence>
<feature type="domain" description="SLH" evidence="3">
    <location>
        <begin position="474"/>
        <end position="535"/>
    </location>
</feature>
<dbReference type="Gene3D" id="2.60.40.680">
    <property type="match status" value="1"/>
</dbReference>
<feature type="domain" description="SLH" evidence="3">
    <location>
        <begin position="536"/>
        <end position="594"/>
    </location>
</feature>
<dbReference type="PANTHER" id="PTHR43308">
    <property type="entry name" value="OUTER MEMBRANE PROTEIN ALPHA-RELATED"/>
    <property type="match status" value="1"/>
</dbReference>
<dbReference type="AlphaFoldDB" id="A0A2W1NM45"/>
<reference evidence="4" key="1">
    <citation type="submission" date="2018-06" db="EMBL/GenBank/DDBJ databases">
        <title>Paenibacillus xerothermodurans sp. nov. an extremely dry heat resistant spore forming bacterium isolated from the soil of Cape Canaveral, Florida.</title>
        <authorList>
            <person name="Seuylemezian A."/>
            <person name="Kaur N."/>
            <person name="Patil P."/>
            <person name="Patil P."/>
            <person name="Mayilraj S."/>
            <person name="Vaishampayan P."/>
        </authorList>
    </citation>
    <scope>NUCLEOTIDE SEQUENCE [LARGE SCALE GENOMIC DNA]</scope>
    <source>
        <strain evidence="4">ATCC 27380</strain>
    </source>
</reference>
<evidence type="ECO:0000256" key="1">
    <source>
        <dbReference type="SAM" id="MobiDB-lite"/>
    </source>
</evidence>
<dbReference type="PROSITE" id="PS51272">
    <property type="entry name" value="SLH"/>
    <property type="match status" value="3"/>
</dbReference>
<accession>A0A2W1NM45</accession>
<feature type="signal peptide" evidence="2">
    <location>
        <begin position="1"/>
        <end position="24"/>
    </location>
</feature>
<dbReference type="EMBL" id="NHRJ02000010">
    <property type="protein sequence ID" value="PZE20023.1"/>
    <property type="molecule type" value="Genomic_DNA"/>
</dbReference>
<gene>
    <name evidence="4" type="ORF">CBW46_015180</name>
</gene>
<dbReference type="RefSeq" id="WP_089200844.1">
    <property type="nucleotide sequence ID" value="NZ_NHRJ02000010.1"/>
</dbReference>
<dbReference type="Pfam" id="PF00963">
    <property type="entry name" value="Cohesin"/>
    <property type="match status" value="1"/>
</dbReference>
<keyword evidence="2" id="KW-0732">Signal</keyword>